<name>A0AAE0ZZJ9_9GAST</name>
<evidence type="ECO:0000313" key="2">
    <source>
        <dbReference type="EMBL" id="KAK3777821.1"/>
    </source>
</evidence>
<dbReference type="Proteomes" id="UP001283361">
    <property type="component" value="Unassembled WGS sequence"/>
</dbReference>
<dbReference type="AlphaFoldDB" id="A0AAE0ZZJ9"/>
<sequence>MKNTGTAAAEPTSTPTITSNKRNSPRAHFELSSWPCASGACALSAPGCPEGISAAHAVPCLAVIDGVSEANLLPLRVSAKPFLSAGWPEFTRTLLLDARGHEQRPRVSLSMSRLSLLLALSADPHLSVFSAHPESTVSPNCVLCPDRGRLKQSNYNICPCDRLETSGFLLPPPQQPRTVIEGLLARLASSGPADWENRKRGEMGFGRLKDIL</sequence>
<accession>A0AAE0ZZJ9</accession>
<gene>
    <name evidence="2" type="ORF">RRG08_038070</name>
</gene>
<proteinExistence type="predicted"/>
<reference evidence="2" key="1">
    <citation type="journal article" date="2023" name="G3 (Bethesda)">
        <title>A reference genome for the long-term kleptoplast-retaining sea slug Elysia crispata morphotype clarki.</title>
        <authorList>
            <person name="Eastman K.E."/>
            <person name="Pendleton A.L."/>
            <person name="Shaikh M.A."/>
            <person name="Suttiyut T."/>
            <person name="Ogas R."/>
            <person name="Tomko P."/>
            <person name="Gavelis G."/>
            <person name="Widhalm J.R."/>
            <person name="Wisecaver J.H."/>
        </authorList>
    </citation>
    <scope>NUCLEOTIDE SEQUENCE</scope>
    <source>
        <strain evidence="2">ECLA1</strain>
    </source>
</reference>
<dbReference type="EMBL" id="JAWDGP010003058">
    <property type="protein sequence ID" value="KAK3777821.1"/>
    <property type="molecule type" value="Genomic_DNA"/>
</dbReference>
<feature type="compositionally biased region" description="Polar residues" evidence="1">
    <location>
        <begin position="1"/>
        <end position="22"/>
    </location>
</feature>
<evidence type="ECO:0000313" key="3">
    <source>
        <dbReference type="Proteomes" id="UP001283361"/>
    </source>
</evidence>
<feature type="region of interest" description="Disordered" evidence="1">
    <location>
        <begin position="1"/>
        <end position="24"/>
    </location>
</feature>
<organism evidence="2 3">
    <name type="scientific">Elysia crispata</name>
    <name type="common">lettuce slug</name>
    <dbReference type="NCBI Taxonomy" id="231223"/>
    <lineage>
        <taxon>Eukaryota</taxon>
        <taxon>Metazoa</taxon>
        <taxon>Spiralia</taxon>
        <taxon>Lophotrochozoa</taxon>
        <taxon>Mollusca</taxon>
        <taxon>Gastropoda</taxon>
        <taxon>Heterobranchia</taxon>
        <taxon>Euthyneura</taxon>
        <taxon>Panpulmonata</taxon>
        <taxon>Sacoglossa</taxon>
        <taxon>Placobranchoidea</taxon>
        <taxon>Plakobranchidae</taxon>
        <taxon>Elysia</taxon>
    </lineage>
</organism>
<evidence type="ECO:0000256" key="1">
    <source>
        <dbReference type="SAM" id="MobiDB-lite"/>
    </source>
</evidence>
<protein>
    <submittedName>
        <fullName evidence="2">Uncharacterized protein</fullName>
    </submittedName>
</protein>
<comment type="caution">
    <text evidence="2">The sequence shown here is derived from an EMBL/GenBank/DDBJ whole genome shotgun (WGS) entry which is preliminary data.</text>
</comment>
<keyword evidence="3" id="KW-1185">Reference proteome</keyword>